<proteinExistence type="predicted"/>
<keyword evidence="1" id="KW-0812">Transmembrane</keyword>
<protein>
    <submittedName>
        <fullName evidence="2">Uncharacterized protein</fullName>
    </submittedName>
</protein>
<gene>
    <name evidence="2" type="ORF">JRA39_001733</name>
</gene>
<dbReference type="AlphaFoldDB" id="A0AAI9HZF4"/>
<sequence>MPVWLNTIPPAAAKVPRPNTRRWLVALLIIVFMGFALTLWFWTKDRTGLIFWFTAVGLPICGWGLAFGARRMAYKMQQVAASTWNDERETLIQSEIKRGQRFAYLLDAYIETPAGQGANRSLEAINKSVPFVALQPSRSSNQLVRYAPLAAFDQPDSMLMLTDCINNIAVKIQPILQKIPDDIPCYCVLEIDSALQPLTEPILLETLKKQSSHVFRLISGQGLEAIDAWLDTRWDVPSLFLVVSIGYHSKPEEDNGEAIGSLLLSNRLIRDIPCTIRFHRPEKSHHDNLSQGLSQAMLWGNVPPETISAAWVAGQSVDEEGDWSKACEHNQLQFSMSKANKMIDPVLGNTGKTAPWIATALAEASLNQDNASAAQLIAVQPKLEDNEIWITVISRQTDNNKESTRHV</sequence>
<dbReference type="EMBL" id="AAZDVE040000010">
    <property type="protein sequence ID" value="EMP9432692.1"/>
    <property type="molecule type" value="Genomic_DNA"/>
</dbReference>
<organism evidence="2">
    <name type="scientific">Providencia stuartii</name>
    <dbReference type="NCBI Taxonomy" id="588"/>
    <lineage>
        <taxon>Bacteria</taxon>
        <taxon>Pseudomonadati</taxon>
        <taxon>Pseudomonadota</taxon>
        <taxon>Gammaproteobacteria</taxon>
        <taxon>Enterobacterales</taxon>
        <taxon>Morganellaceae</taxon>
        <taxon>Providencia</taxon>
    </lineage>
</organism>
<comment type="caution">
    <text evidence="2">The sequence shown here is derived from an EMBL/GenBank/DDBJ whole genome shotgun (WGS) entry which is preliminary data.</text>
</comment>
<keyword evidence="1" id="KW-1133">Transmembrane helix</keyword>
<evidence type="ECO:0000313" key="2">
    <source>
        <dbReference type="EMBL" id="EMP9432692.1"/>
    </source>
</evidence>
<evidence type="ECO:0000256" key="1">
    <source>
        <dbReference type="SAM" id="Phobius"/>
    </source>
</evidence>
<keyword evidence="1" id="KW-0472">Membrane</keyword>
<feature type="transmembrane region" description="Helical" evidence="1">
    <location>
        <begin position="49"/>
        <end position="69"/>
    </location>
</feature>
<name>A0AAI9HZF4_PROST</name>
<reference evidence="2" key="1">
    <citation type="submission" date="2024-02" db="EMBL/GenBank/DDBJ databases">
        <authorList>
            <consortium name="Clinical and Environmental Microbiology Branch: Whole genome sequencing antimicrobial resistance pathogens in the healthcare setting"/>
        </authorList>
    </citation>
    <scope>NUCLEOTIDE SEQUENCE</scope>
    <source>
        <strain evidence="2">2020GO-00142</strain>
    </source>
</reference>
<accession>A0AAI9HZF4</accession>
<dbReference type="RefSeq" id="WP_154624967.1">
    <property type="nucleotide sequence ID" value="NZ_JAWIYV010000065.1"/>
</dbReference>
<feature type="transmembrane region" description="Helical" evidence="1">
    <location>
        <begin position="23"/>
        <end position="43"/>
    </location>
</feature>